<dbReference type="GO" id="GO:0005212">
    <property type="term" value="F:structural constituent of eye lens"/>
    <property type="evidence" value="ECO:0007669"/>
    <property type="project" value="TreeGrafter"/>
</dbReference>
<dbReference type="GO" id="GO:0002088">
    <property type="term" value="P:lens development in camera-type eye"/>
    <property type="evidence" value="ECO:0007669"/>
    <property type="project" value="TreeGrafter"/>
</dbReference>
<reference evidence="3" key="1">
    <citation type="journal article" date="2013" name="Nat. Genet.">
        <title>The duck genome and transcriptome provide insight into an avian influenza virus reservoir species.</title>
        <authorList>
            <person name="Huang Y."/>
            <person name="Li Y."/>
            <person name="Burt D.W."/>
            <person name="Chen H."/>
            <person name="Zhang Y."/>
            <person name="Qian W."/>
            <person name="Kim H."/>
            <person name="Gan S."/>
            <person name="Zhao Y."/>
            <person name="Li J."/>
            <person name="Yi K."/>
            <person name="Feng H."/>
            <person name="Zhu P."/>
            <person name="Li B."/>
            <person name="Liu Q."/>
            <person name="Fairley S."/>
            <person name="Magor K.E."/>
            <person name="Du Z."/>
            <person name="Hu X."/>
            <person name="Goodman L."/>
            <person name="Tafer H."/>
            <person name="Vignal A."/>
            <person name="Lee T."/>
            <person name="Kim K.W."/>
            <person name="Sheng Z."/>
            <person name="An Y."/>
            <person name="Searle S."/>
            <person name="Herrero J."/>
            <person name="Groenen M.A."/>
            <person name="Crooijmans R.P."/>
            <person name="Faraut T."/>
            <person name="Cai Q."/>
            <person name="Webster R.G."/>
            <person name="Aldridge J.R."/>
            <person name="Warren W.C."/>
            <person name="Bartschat S."/>
            <person name="Kehr S."/>
            <person name="Marz M."/>
            <person name="Stadler P.F."/>
            <person name="Smith J."/>
            <person name="Kraus R.H."/>
            <person name="Zhao Y."/>
            <person name="Ren L."/>
            <person name="Fei J."/>
            <person name="Morisson M."/>
            <person name="Kaiser P."/>
            <person name="Griffin D.K."/>
            <person name="Rao M."/>
            <person name="Pitel F."/>
            <person name="Wang J."/>
            <person name="Li N."/>
        </authorList>
    </citation>
    <scope>NUCLEOTIDE SEQUENCE [LARGE SCALE GENOMIC DNA]</scope>
</reference>
<protein>
    <submittedName>
        <fullName evidence="2">Uncharacterized protein</fullName>
    </submittedName>
</protein>
<dbReference type="Proteomes" id="UP000296049">
    <property type="component" value="Unassembled WGS sequence"/>
</dbReference>
<evidence type="ECO:0000256" key="1">
    <source>
        <dbReference type="SAM" id="MobiDB-lite"/>
    </source>
</evidence>
<dbReference type="PANTHER" id="PTHR11818">
    <property type="entry name" value="BETA/GAMMA CRYSTALLIN"/>
    <property type="match status" value="1"/>
</dbReference>
<dbReference type="InterPro" id="IPR050252">
    <property type="entry name" value="Beta/Gamma-Crystallin"/>
</dbReference>
<feature type="region of interest" description="Disordered" evidence="1">
    <location>
        <begin position="174"/>
        <end position="206"/>
    </location>
</feature>
<proteinExistence type="predicted"/>
<keyword evidence="3" id="KW-1185">Reference proteome</keyword>
<dbReference type="PANTHER" id="PTHR11818:SF38">
    <property type="entry name" value="VERY LARGE A-KINASE ANCHOR PROTEIN"/>
    <property type="match status" value="1"/>
</dbReference>
<name>R0LQJ7_ANAPL</name>
<organism evidence="2 3">
    <name type="scientific">Anas platyrhynchos</name>
    <name type="common">Mallard</name>
    <name type="synonym">Anas boschas</name>
    <dbReference type="NCBI Taxonomy" id="8839"/>
    <lineage>
        <taxon>Eukaryota</taxon>
        <taxon>Metazoa</taxon>
        <taxon>Chordata</taxon>
        <taxon>Craniata</taxon>
        <taxon>Vertebrata</taxon>
        <taxon>Euteleostomi</taxon>
        <taxon>Archelosauria</taxon>
        <taxon>Archosauria</taxon>
        <taxon>Dinosauria</taxon>
        <taxon>Saurischia</taxon>
        <taxon>Theropoda</taxon>
        <taxon>Coelurosauria</taxon>
        <taxon>Aves</taxon>
        <taxon>Neognathae</taxon>
        <taxon>Galloanserae</taxon>
        <taxon>Anseriformes</taxon>
        <taxon>Anatidae</taxon>
        <taxon>Anatinae</taxon>
        <taxon>Anas</taxon>
    </lineage>
</organism>
<feature type="region of interest" description="Disordered" evidence="1">
    <location>
        <begin position="59"/>
        <end position="99"/>
    </location>
</feature>
<dbReference type="GO" id="GO:0007601">
    <property type="term" value="P:visual perception"/>
    <property type="evidence" value="ECO:0007669"/>
    <property type="project" value="TreeGrafter"/>
</dbReference>
<feature type="compositionally biased region" description="Basic and acidic residues" evidence="1">
    <location>
        <begin position="185"/>
        <end position="206"/>
    </location>
</feature>
<evidence type="ECO:0000313" key="2">
    <source>
        <dbReference type="EMBL" id="EOB02703.1"/>
    </source>
</evidence>
<gene>
    <name evidence="2" type="ORF">Anapl_01581</name>
</gene>
<evidence type="ECO:0000313" key="3">
    <source>
        <dbReference type="Proteomes" id="UP000296049"/>
    </source>
</evidence>
<feature type="compositionally biased region" description="Basic and acidic residues" evidence="1">
    <location>
        <begin position="59"/>
        <end position="81"/>
    </location>
</feature>
<dbReference type="AlphaFoldDB" id="R0LQJ7"/>
<feature type="region of interest" description="Disordered" evidence="1">
    <location>
        <begin position="1"/>
        <end position="20"/>
    </location>
</feature>
<sequence length="258" mass="29034">MKHVTSRKAHRGWEWGGKGQTAGSLHVKGALQKDSAVTGQLRAFLAPVRMSREIRQVCQNEEKNHSTEELNKSETQEELKKANSLPSLTPGIKTADKDKQPREGFFQFLGSLFNLTTKSSLVESKQSTFQDEPNRCEKDLQNTNTPMEDMHPQHQKTEEPVYSTARMKEDSVNKDDVIPNNVGKDCSKDIEKGQKRSADVRKEEATTKPKVKVQHFSVAGAQMYSESLLEQPAAPKRGINSVEELCPSRTAKWGLKWI</sequence>
<dbReference type="EMBL" id="KB742931">
    <property type="protein sequence ID" value="EOB02703.1"/>
    <property type="molecule type" value="Genomic_DNA"/>
</dbReference>
<feature type="compositionally biased region" description="Basic residues" evidence="1">
    <location>
        <begin position="1"/>
        <end position="10"/>
    </location>
</feature>
<accession>R0LQJ7</accession>